<dbReference type="Pfam" id="PF02498">
    <property type="entry name" value="Bro-N"/>
    <property type="match status" value="1"/>
</dbReference>
<reference evidence="2 3" key="1">
    <citation type="submission" date="2015-03" db="EMBL/GenBank/DDBJ databases">
        <authorList>
            <person name="Krishnan R."/>
            <person name="Midha S."/>
            <person name="Patil P.B."/>
            <person name="Rameshkumar N."/>
        </authorList>
    </citation>
    <scope>NUCLEOTIDE SEQUENCE [LARGE SCALE GENOMIC DNA]</scope>
    <source>
        <strain evidence="2 3">L1E11</strain>
    </source>
</reference>
<name>A0ABX5M3V7_9GAMM</name>
<proteinExistence type="predicted"/>
<dbReference type="InterPro" id="IPR003497">
    <property type="entry name" value="BRO_N_domain"/>
</dbReference>
<evidence type="ECO:0000313" key="3">
    <source>
        <dbReference type="Proteomes" id="UP000248090"/>
    </source>
</evidence>
<keyword evidence="3" id="KW-1185">Reference proteome</keyword>
<evidence type="ECO:0000259" key="1">
    <source>
        <dbReference type="Pfam" id="PF02498"/>
    </source>
</evidence>
<dbReference type="Proteomes" id="UP000248090">
    <property type="component" value="Unassembled WGS sequence"/>
</dbReference>
<organism evidence="2 3">
    <name type="scientific">Pokkaliibacter plantistimulans</name>
    <dbReference type="NCBI Taxonomy" id="1635171"/>
    <lineage>
        <taxon>Bacteria</taxon>
        <taxon>Pseudomonadati</taxon>
        <taxon>Pseudomonadota</taxon>
        <taxon>Gammaproteobacteria</taxon>
        <taxon>Oceanospirillales</taxon>
        <taxon>Balneatrichaceae</taxon>
        <taxon>Pokkaliibacter</taxon>
    </lineage>
</organism>
<feature type="domain" description="Bro-N" evidence="1">
    <location>
        <begin position="13"/>
        <end position="93"/>
    </location>
</feature>
<sequence length="262" mass="29849">MNFNDLARANGFTYWYARDFMFMLGYSSYETFRKVLNKAMTTCLTLDIDTSDNFQQTHRTLDGKEVKDFKLSRFACYLVAMNGDNKKEKVAQAQAFFAVTAEAIQRYVDNPEEVERVLIREEITAHEKTLASTAKAAGIETAQDYAFFQNAGYRGMYNMSLTQLKEYKGLAQKNRSLLDFMGKEELAANLFRITQTDLKMKNEAIQGQRLAENTAREVGSKIRKTMLDISGIAPEDMALADDIKKVKTSLKQTHRGLKKLDS</sequence>
<evidence type="ECO:0000313" key="2">
    <source>
        <dbReference type="EMBL" id="PXF32660.1"/>
    </source>
</evidence>
<accession>A0ABX5M3V7</accession>
<dbReference type="EMBL" id="LAPT01000012">
    <property type="protein sequence ID" value="PXF32660.1"/>
    <property type="molecule type" value="Genomic_DNA"/>
</dbReference>
<protein>
    <submittedName>
        <fullName evidence="2">Damage-inducible protein D</fullName>
    </submittedName>
</protein>
<gene>
    <name evidence="2" type="ORF">WH50_03465</name>
</gene>
<comment type="caution">
    <text evidence="2">The sequence shown here is derived from an EMBL/GenBank/DDBJ whole genome shotgun (WGS) entry which is preliminary data.</text>
</comment>